<feature type="binding site" evidence="5">
    <location>
        <position position="145"/>
    </location>
    <ligand>
        <name>Mg(2+)</name>
        <dbReference type="ChEBI" id="CHEBI:18420"/>
        <label>1</label>
    </ligand>
</feature>
<feature type="binding site" evidence="5">
    <location>
        <position position="143"/>
    </location>
    <ligand>
        <name>Mg(2+)</name>
        <dbReference type="ChEBI" id="CHEBI:18420"/>
        <label>1</label>
    </ligand>
</feature>
<comment type="similarity">
    <text evidence="1">Belongs to the DNA repair enzymes AP/ExoA family.</text>
</comment>
<evidence type="ECO:0000256" key="2">
    <source>
        <dbReference type="ARBA" id="ARBA00022723"/>
    </source>
</evidence>
<feature type="domain" description="Reverse transcriptase zinc-binding" evidence="9">
    <location>
        <begin position="891"/>
        <end position="955"/>
    </location>
</feature>
<evidence type="ECO:0000256" key="3">
    <source>
        <dbReference type="ARBA" id="ARBA00022801"/>
    </source>
</evidence>
<dbReference type="AlphaFoldDB" id="A0A8T2UFY8"/>
<dbReference type="PANTHER" id="PTHR22748:SF6">
    <property type="entry name" value="DNA-(APURINIC OR APYRIMIDINIC SITE) ENDONUCLEASE"/>
    <property type="match status" value="1"/>
</dbReference>
<name>A0A8T2UFY8_CERRI</name>
<dbReference type="InterPro" id="IPR036691">
    <property type="entry name" value="Endo/exonu/phosph_ase_sf"/>
</dbReference>
<dbReference type="OMA" id="CASYGEN"/>
<evidence type="ECO:0000259" key="7">
    <source>
        <dbReference type="Pfam" id="PF00078"/>
    </source>
</evidence>
<evidence type="ECO:0000259" key="8">
    <source>
        <dbReference type="Pfam" id="PF03372"/>
    </source>
</evidence>
<dbReference type="OrthoDB" id="1932527at2759"/>
<dbReference type="InterPro" id="IPR004808">
    <property type="entry name" value="AP_endonuc_1"/>
</dbReference>
<keyword evidence="5" id="KW-0464">Manganese</keyword>
<feature type="site" description="Transition state stabilizer" evidence="6">
    <location>
        <position position="145"/>
    </location>
</feature>
<dbReference type="InterPro" id="IPR026960">
    <property type="entry name" value="RVT-Znf"/>
</dbReference>
<dbReference type="GO" id="GO:0008311">
    <property type="term" value="F:double-stranded DNA 3'-5' DNA exonuclease activity"/>
    <property type="evidence" value="ECO:0007669"/>
    <property type="project" value="TreeGrafter"/>
</dbReference>
<evidence type="ECO:0000256" key="1">
    <source>
        <dbReference type="ARBA" id="ARBA00007092"/>
    </source>
</evidence>
<evidence type="ECO:0000256" key="4">
    <source>
        <dbReference type="ARBA" id="ARBA00022842"/>
    </source>
</evidence>
<evidence type="ECO:0000313" key="11">
    <source>
        <dbReference type="Proteomes" id="UP000825935"/>
    </source>
</evidence>
<dbReference type="SUPFAM" id="SSF56219">
    <property type="entry name" value="DNase I-like"/>
    <property type="match status" value="1"/>
</dbReference>
<dbReference type="Proteomes" id="UP000825935">
    <property type="component" value="Chromosome 6"/>
</dbReference>
<dbReference type="EMBL" id="CM035411">
    <property type="protein sequence ID" value="KAH7434392.1"/>
    <property type="molecule type" value="Genomic_DNA"/>
</dbReference>
<dbReference type="Gene3D" id="3.60.10.10">
    <property type="entry name" value="Endonuclease/exonuclease/phosphatase"/>
    <property type="match status" value="1"/>
</dbReference>
<comment type="caution">
    <text evidence="10">The sequence shown here is derived from an EMBL/GenBank/DDBJ whole genome shotgun (WGS) entry which is preliminary data.</text>
</comment>
<evidence type="ECO:0000256" key="5">
    <source>
        <dbReference type="PIRSR" id="PIRSR604808-2"/>
    </source>
</evidence>
<keyword evidence="4 5" id="KW-0460">Magnesium</keyword>
<feature type="binding site" evidence="5">
    <location>
        <position position="7"/>
    </location>
    <ligand>
        <name>Mg(2+)</name>
        <dbReference type="ChEBI" id="CHEBI:18420"/>
        <label>1</label>
    </ligand>
</feature>
<feature type="domain" description="Endonuclease/exonuclease/phosphatase" evidence="8">
    <location>
        <begin position="4"/>
        <end position="223"/>
    </location>
</feature>
<evidence type="ECO:0000313" key="10">
    <source>
        <dbReference type="EMBL" id="KAH7434392.1"/>
    </source>
</evidence>
<dbReference type="Pfam" id="PF00078">
    <property type="entry name" value="RVT_1"/>
    <property type="match status" value="1"/>
</dbReference>
<dbReference type="InterPro" id="IPR005135">
    <property type="entry name" value="Endo/exonuclease/phosphatase"/>
</dbReference>
<dbReference type="GO" id="GO:0008081">
    <property type="term" value="F:phosphoric diester hydrolase activity"/>
    <property type="evidence" value="ECO:0007669"/>
    <property type="project" value="TreeGrafter"/>
</dbReference>
<keyword evidence="2 5" id="KW-0479">Metal-binding</keyword>
<gene>
    <name evidence="10" type="ORF">KP509_06G015700</name>
</gene>
<feature type="binding site" evidence="5">
    <location>
        <position position="36"/>
    </location>
    <ligand>
        <name>Mg(2+)</name>
        <dbReference type="ChEBI" id="CHEBI:18420"/>
        <label>1</label>
    </ligand>
</feature>
<dbReference type="GO" id="GO:0003906">
    <property type="term" value="F:DNA-(apurinic or apyrimidinic site) endonuclease activity"/>
    <property type="evidence" value="ECO:0007669"/>
    <property type="project" value="TreeGrafter"/>
</dbReference>
<dbReference type="Pfam" id="PF13966">
    <property type="entry name" value="zf-RVT"/>
    <property type="match status" value="1"/>
</dbReference>
<evidence type="ECO:0008006" key="12">
    <source>
        <dbReference type="Google" id="ProtNLM"/>
    </source>
</evidence>
<dbReference type="InterPro" id="IPR000477">
    <property type="entry name" value="RT_dom"/>
</dbReference>
<accession>A0A8T2UFY8</accession>
<dbReference type="GO" id="GO:0005634">
    <property type="term" value="C:nucleus"/>
    <property type="evidence" value="ECO:0007669"/>
    <property type="project" value="TreeGrafter"/>
</dbReference>
<evidence type="ECO:0000256" key="6">
    <source>
        <dbReference type="PIRSR" id="PIRSR604808-3"/>
    </source>
</evidence>
<feature type="domain" description="Reverse transcriptase" evidence="7">
    <location>
        <begin position="497"/>
        <end position="607"/>
    </location>
</feature>
<sequence length="1049" mass="122102">MKLATWNSQGLGQYGKWTRLWRWIVRHQLDVVAIQEHKKHDHAGMLLYTKDFQLRYNGSKSNYWGCLFIVRKDIQFKVMCDDPQGRFIALHLIKQDVSFICINVYAPNTPAERVRTWNLLVQYIHEYMHLEVWRDSHVLLCGDFNMVDSEEDCTTMSSLLSLQEKEIWKKLLDTLNCKDLWRLIGGHTLRYTFHSRSHKIAMSRLDRCYYSHAYALNAASTMWIDATMLLLDHNPLLINLQDIHWESNIPNNLARIPLRLNHALLQTSLFKSKVDLLIQRISSWNVSACMKWEALVVGMQGVIRDCGKYFTVTLTKAKVEEERMILLMTEKVDSCQLLSETECMRLCDAYRCLQLIENNAIQSSKVRAGCMEVNDLHANSKCFFDLLHVKRLRGTIAMLETDGLTLRDNNSIAAMCTQHYQNLFASAHRTDDAWFSSLQDSLAFTPHALDSHMAVTCEKCITVEEVFLAILSLKNGKAPGMDGLTKEFVIAFWPSLKTLILDINGRLSDPFPVERSVRQGCPLSPFLYALASSPMFYLLEARMNSSCIHGISVFGTRRIAVGLVGFADDTFIFAKVGQENLHNIIACLKPFSYASSLYINMRKSALIDISAQHFDSLNMNVSNKDKIEWVLRRIICKLDMWHAAQWPLHTRIRIVQAFLQPYCHLRIFECQLKNFLWNKIYNRALQKIRGGLGILQLDSHLMAKRVAFICVLPPHKSRYSFHMLLYKLLRLCLISCFEVLNWLLLTSNGMEDNGIWVTHSLHYLHTGLSYPIRLLLSPRYFNKKGIDSIAKCYDSKWEILSSPAVRRRYAVGVAYRAKWVQLASFLQQYQVPLSVDASDPWRDWLLAKHTRWWNGAANIYYSSLLPNESIAAQCNFRWKLKKSSDWWNGRFCTIWESSFTFKTKIFMWRIFAGHFTLGAFLSKHGIQGACCPHCASYGENMRHAFWTCPQIQRWWNTLFFFSIWDMKPTKFHCTFLLFASDDHVMDWIRKTCVLLLLCNIWMFRSTKVFQNRTSEPYFSWKFCKANMRLQIDAMPARDRQSYFTLLDAL</sequence>
<dbReference type="GO" id="GO:0046872">
    <property type="term" value="F:metal ion binding"/>
    <property type="evidence" value="ECO:0007669"/>
    <property type="project" value="UniProtKB-KW"/>
</dbReference>
<protein>
    <recommendedName>
        <fullName evidence="12">Reverse transcriptase domain-containing protein</fullName>
    </recommendedName>
</protein>
<dbReference type="GO" id="GO:0006284">
    <property type="term" value="P:base-excision repair"/>
    <property type="evidence" value="ECO:0007669"/>
    <property type="project" value="TreeGrafter"/>
</dbReference>
<dbReference type="PANTHER" id="PTHR22748">
    <property type="entry name" value="AP ENDONUCLEASE"/>
    <property type="match status" value="1"/>
</dbReference>
<keyword evidence="3" id="KW-0378">Hydrolase</keyword>
<evidence type="ECO:0000259" key="9">
    <source>
        <dbReference type="Pfam" id="PF13966"/>
    </source>
</evidence>
<reference evidence="10" key="1">
    <citation type="submission" date="2021-08" db="EMBL/GenBank/DDBJ databases">
        <title>WGS assembly of Ceratopteris richardii.</title>
        <authorList>
            <person name="Marchant D.B."/>
            <person name="Chen G."/>
            <person name="Jenkins J."/>
            <person name="Shu S."/>
            <person name="Leebens-Mack J."/>
            <person name="Grimwood J."/>
            <person name="Schmutz J."/>
            <person name="Soltis P."/>
            <person name="Soltis D."/>
            <person name="Chen Z.-H."/>
        </authorList>
    </citation>
    <scope>NUCLEOTIDE SEQUENCE</scope>
    <source>
        <strain evidence="10">Whitten #5841</strain>
        <tissue evidence="10">Leaf</tissue>
    </source>
</reference>
<proteinExistence type="inferred from homology"/>
<keyword evidence="11" id="KW-1185">Reference proteome</keyword>
<organism evidence="10 11">
    <name type="scientific">Ceratopteris richardii</name>
    <name type="common">Triangle waterfern</name>
    <dbReference type="NCBI Taxonomy" id="49495"/>
    <lineage>
        <taxon>Eukaryota</taxon>
        <taxon>Viridiplantae</taxon>
        <taxon>Streptophyta</taxon>
        <taxon>Embryophyta</taxon>
        <taxon>Tracheophyta</taxon>
        <taxon>Polypodiopsida</taxon>
        <taxon>Polypodiidae</taxon>
        <taxon>Polypodiales</taxon>
        <taxon>Pteridineae</taxon>
        <taxon>Pteridaceae</taxon>
        <taxon>Parkerioideae</taxon>
        <taxon>Ceratopteris</taxon>
    </lineage>
</organism>
<dbReference type="Pfam" id="PF03372">
    <property type="entry name" value="Exo_endo_phos"/>
    <property type="match status" value="1"/>
</dbReference>
<comment type="cofactor">
    <cofactor evidence="5">
        <name>Mg(2+)</name>
        <dbReference type="ChEBI" id="CHEBI:18420"/>
    </cofactor>
    <cofactor evidence="5">
        <name>Mn(2+)</name>
        <dbReference type="ChEBI" id="CHEBI:29035"/>
    </cofactor>
    <text evidence="5">Probably binds two magnesium or manganese ions per subunit.</text>
</comment>